<feature type="transmembrane region" description="Helical" evidence="1">
    <location>
        <begin position="34"/>
        <end position="50"/>
    </location>
</feature>
<dbReference type="EMBL" id="LZFP01000012">
    <property type="protein sequence ID" value="OBR39033.1"/>
    <property type="molecule type" value="Genomic_DNA"/>
</dbReference>
<evidence type="ECO:0000313" key="2">
    <source>
        <dbReference type="EMBL" id="OBR39033.1"/>
    </source>
</evidence>
<keyword evidence="1" id="KW-0812">Transmembrane</keyword>
<dbReference type="Proteomes" id="UP000092164">
    <property type="component" value="Unassembled WGS sequence"/>
</dbReference>
<evidence type="ECO:0000256" key="1">
    <source>
        <dbReference type="SAM" id="Phobius"/>
    </source>
</evidence>
<keyword evidence="1" id="KW-0472">Membrane</keyword>
<proteinExistence type="predicted"/>
<sequence>MGFKWTYNFWYIDLIRDSDSLLGNEQFLRHIKSNFTPSLIILLPIIGIFINKKIGWILITSFFYMIIIALIFPLTKDDSLDISDYLTMGLFIGLIIFIITVMNMKKISEVTYGFTKSQLITKNIIASIIGMTLTIVIIYIKK</sequence>
<feature type="transmembrane region" description="Helical" evidence="1">
    <location>
        <begin position="56"/>
        <end position="74"/>
    </location>
</feature>
<feature type="transmembrane region" description="Helical" evidence="1">
    <location>
        <begin position="124"/>
        <end position="140"/>
    </location>
</feature>
<dbReference type="KEGG" id="mart:BTR34_17220"/>
<gene>
    <name evidence="2" type="ORF">A9200_05055</name>
</gene>
<feature type="transmembrane region" description="Helical" evidence="1">
    <location>
        <begin position="86"/>
        <end position="104"/>
    </location>
</feature>
<evidence type="ECO:0000313" key="3">
    <source>
        <dbReference type="Proteomes" id="UP000092164"/>
    </source>
</evidence>
<organism evidence="2 3">
    <name type="scientific">Maribacter hydrothermalis</name>
    <dbReference type="NCBI Taxonomy" id="1836467"/>
    <lineage>
        <taxon>Bacteria</taxon>
        <taxon>Pseudomonadati</taxon>
        <taxon>Bacteroidota</taxon>
        <taxon>Flavobacteriia</taxon>
        <taxon>Flavobacteriales</taxon>
        <taxon>Flavobacteriaceae</taxon>
        <taxon>Maribacter</taxon>
    </lineage>
</organism>
<comment type="caution">
    <text evidence="2">The sequence shown here is derived from an EMBL/GenBank/DDBJ whole genome shotgun (WGS) entry which is preliminary data.</text>
</comment>
<reference evidence="3" key="1">
    <citation type="submission" date="2016-06" db="EMBL/GenBank/DDBJ databases">
        <authorList>
            <person name="Zhan P."/>
        </authorList>
    </citation>
    <scope>NUCLEOTIDE SEQUENCE [LARGE SCALE GENOMIC DNA]</scope>
    <source>
        <strain evidence="3">T28</strain>
    </source>
</reference>
<keyword evidence="1" id="KW-1133">Transmembrane helix</keyword>
<keyword evidence="3" id="KW-1185">Reference proteome</keyword>
<protein>
    <submittedName>
        <fullName evidence="2">Uncharacterized protein</fullName>
    </submittedName>
</protein>
<dbReference type="AlphaFoldDB" id="A0A1B7Z8L1"/>
<accession>A0A1B7Z8L1</accession>
<name>A0A1B7Z8L1_9FLAO</name>